<reference evidence="2" key="1">
    <citation type="journal article" date="2015" name="Genome Announc.">
        <title>Genome sequence of the AIDS-associated pathogen Penicillium marneffei (ATCC18224) and its near taxonomic relative Talaromyces stipitatus (ATCC10500).</title>
        <authorList>
            <person name="Nierman W.C."/>
            <person name="Fedorova-Abrams N.D."/>
            <person name="Andrianopoulos A."/>
        </authorList>
    </citation>
    <scope>NUCLEOTIDE SEQUENCE [LARGE SCALE GENOMIC DNA]</scope>
    <source>
        <strain evidence="2">ATCC 10500 / CBS 375.48 / QM 6759 / NRRL 1006</strain>
    </source>
</reference>
<dbReference type="HOGENOM" id="CLU_2185709_0_0_1"/>
<evidence type="ECO:0000313" key="2">
    <source>
        <dbReference type="Proteomes" id="UP000001745"/>
    </source>
</evidence>
<accession>B8MLG3</accession>
<keyword evidence="2" id="KW-1185">Reference proteome</keyword>
<dbReference type="EMBL" id="EQ962657">
    <property type="protein sequence ID" value="EED15496.1"/>
    <property type="molecule type" value="Genomic_DNA"/>
</dbReference>
<dbReference type="RefSeq" id="XP_002485449.1">
    <property type="nucleotide sequence ID" value="XM_002485404.1"/>
</dbReference>
<sequence>MSQMEDETISSTQFSAWIQEADISETLASTVQILSGISVTRFSDGSLKMLDNSAPGLWNAFMRFLRRIEGGRGDVGSEIVKVPLLVCRMLECCYSEEGGGKFGMRLLDC</sequence>
<evidence type="ECO:0000313" key="1">
    <source>
        <dbReference type="EMBL" id="EED15496.1"/>
    </source>
</evidence>
<name>B8MLG3_TALSN</name>
<gene>
    <name evidence="1" type="ORF">TSTA_049330</name>
</gene>
<dbReference type="InParanoid" id="B8MLG3"/>
<dbReference type="AlphaFoldDB" id="B8MLG3"/>
<dbReference type="GeneID" id="8100649"/>
<proteinExistence type="predicted"/>
<dbReference type="VEuPathDB" id="FungiDB:TSTA_049330"/>
<dbReference type="Proteomes" id="UP000001745">
    <property type="component" value="Unassembled WGS sequence"/>
</dbReference>
<protein>
    <submittedName>
        <fullName evidence="1">Uncharacterized protein</fullName>
    </submittedName>
</protein>
<organism evidence="1 2">
    <name type="scientific">Talaromyces stipitatus (strain ATCC 10500 / CBS 375.48 / QM 6759 / NRRL 1006)</name>
    <name type="common">Penicillium stipitatum</name>
    <dbReference type="NCBI Taxonomy" id="441959"/>
    <lineage>
        <taxon>Eukaryota</taxon>
        <taxon>Fungi</taxon>
        <taxon>Dikarya</taxon>
        <taxon>Ascomycota</taxon>
        <taxon>Pezizomycotina</taxon>
        <taxon>Eurotiomycetes</taxon>
        <taxon>Eurotiomycetidae</taxon>
        <taxon>Eurotiales</taxon>
        <taxon>Trichocomaceae</taxon>
        <taxon>Talaromyces</taxon>
        <taxon>Talaromyces sect. Talaromyces</taxon>
    </lineage>
</organism>